<proteinExistence type="predicted"/>
<dbReference type="InterPro" id="IPR001810">
    <property type="entry name" value="F-box_dom"/>
</dbReference>
<dbReference type="InParanoid" id="A0A1W4WXL4"/>
<gene>
    <name evidence="4" type="primary">LOC108736746</name>
</gene>
<dbReference type="RefSeq" id="XP_018324800.1">
    <property type="nucleotide sequence ID" value="XM_018469298.2"/>
</dbReference>
<dbReference type="SUPFAM" id="SSF81383">
    <property type="entry name" value="F-box domain"/>
    <property type="match status" value="1"/>
</dbReference>
<dbReference type="Gene3D" id="3.80.10.10">
    <property type="entry name" value="Ribonuclease Inhibitor"/>
    <property type="match status" value="1"/>
</dbReference>
<dbReference type="InterPro" id="IPR032675">
    <property type="entry name" value="LRR_dom_sf"/>
</dbReference>
<keyword evidence="3" id="KW-1185">Reference proteome</keyword>
<dbReference type="PROSITE" id="PS50181">
    <property type="entry name" value="FBOX"/>
    <property type="match status" value="1"/>
</dbReference>
<dbReference type="SUPFAM" id="SSF52047">
    <property type="entry name" value="RNI-like"/>
    <property type="match status" value="1"/>
</dbReference>
<dbReference type="GeneID" id="108736746"/>
<dbReference type="STRING" id="224129.A0A1W4WXL4"/>
<reference evidence="4" key="1">
    <citation type="submission" date="2025-08" db="UniProtKB">
        <authorList>
            <consortium name="RefSeq"/>
        </authorList>
    </citation>
    <scope>IDENTIFICATION</scope>
    <source>
        <tissue evidence="4">Entire body</tissue>
    </source>
</reference>
<feature type="region of interest" description="Disordered" evidence="1">
    <location>
        <begin position="807"/>
        <end position="827"/>
    </location>
</feature>
<feature type="compositionally biased region" description="Low complexity" evidence="1">
    <location>
        <begin position="393"/>
        <end position="405"/>
    </location>
</feature>
<dbReference type="InterPro" id="IPR036047">
    <property type="entry name" value="F-box-like_dom_sf"/>
</dbReference>
<accession>A0A1W4WXL4</accession>
<protein>
    <submittedName>
        <fullName evidence="4">Uncharacterized protein LOC108736746 isoform X1</fullName>
    </submittedName>
</protein>
<feature type="domain" description="F-box" evidence="2">
    <location>
        <begin position="45"/>
        <end position="91"/>
    </location>
</feature>
<evidence type="ECO:0000313" key="4">
    <source>
        <dbReference type="RefSeq" id="XP_018324800.1"/>
    </source>
</evidence>
<dbReference type="OrthoDB" id="9856535at2759"/>
<name>A0A1W4WXL4_AGRPL</name>
<evidence type="ECO:0000313" key="3">
    <source>
        <dbReference type="Proteomes" id="UP000192223"/>
    </source>
</evidence>
<sequence>MPYGVRTWRISSRCENESSNKRKNILDPEHNITEPELKRPKCEALINILDFSDCVFINILKYLDTTSLYQLGRTCTRFERLVTDPKFWKHVYARKPPNDISKAEFITNNVGSYTKHILLAGDKRSDQIIPLSIFTQENFLTNITVLALENQFLDGKTVRLKDFPKTLEELSFRRSFILEYRNFFNASSTAMSRLRVLILDHCQWLETDLIFCVSKYPNLEIFSLYMCKKVNDHNVAHFCIMSRFGFKKLQVLDVRFTGLGNECINSFYCSSTLQELYLQSYCTTYREERAIRKASLLEKDEKHGEGVSYVSDDDDNDDSCLSNIKKRFGGSNLNTCRIDTVSDASMQFYSRTRSLKRKDGSSERPRSVLYKYPYSEECTCGFYEEYWSNIGQSTPEPSSSSSTIDPPRPVSPATSEKSPDDRSLDSIYFFHIDPIAYYRFRKNVQRHEPLPDYLHVESNQLTKDRRWIGLRDPLNDYEISMLEHTDYRLDSYAIATQFLDFNTIDFTDPIAVMYSLNRDFARRQVHVIRRAEGFDAFDFANPAKTLFGDIEPTDEVLSFTTELLVNSARLIYLLFDELRPIKPSPIISLALFSIYHDGDKLQQAVRQASKKVSCVTRKVLRTFVIGYALLRTYDPRFRNTICNLVQRVYNKVSLDCQKMFLPVLREKADALRANVPYEHGIYVNEPPEDYNDEEWGFCLANGEVMYKEDRSICGQDGCGDCPETEPVEIRDGREDAVKADFSGWEIFFNRMASAKAQWDGKDPSKPDLPRSPKLSPKLAYKRLNPLYRHHNRTGDLGLCIVGRRVGESSRDNNEQDHNDEGEPGPPLGLLRLIEISLRRNDENDQEQQQNPVRLRHENIEIVRNFPVREIPLRRLSLRGFPNITNRSLIHIDELELDLLDVTKTKVTAEAVKSYLLLHPSCRVVHESACTCGPKLHF</sequence>
<feature type="compositionally biased region" description="Basic and acidic residues" evidence="1">
    <location>
        <begin position="807"/>
        <end position="820"/>
    </location>
</feature>
<evidence type="ECO:0000259" key="2">
    <source>
        <dbReference type="PROSITE" id="PS50181"/>
    </source>
</evidence>
<feature type="region of interest" description="Disordered" evidence="1">
    <location>
        <begin position="393"/>
        <end position="421"/>
    </location>
</feature>
<dbReference type="Gene3D" id="1.20.1280.50">
    <property type="match status" value="1"/>
</dbReference>
<dbReference type="KEGG" id="apln:108736746"/>
<evidence type="ECO:0000256" key="1">
    <source>
        <dbReference type="SAM" id="MobiDB-lite"/>
    </source>
</evidence>
<dbReference type="AlphaFoldDB" id="A0A1W4WXL4"/>
<organism evidence="3 4">
    <name type="scientific">Agrilus planipennis</name>
    <name type="common">Emerald ash borer</name>
    <name type="synonym">Agrilus marcopoli</name>
    <dbReference type="NCBI Taxonomy" id="224129"/>
    <lineage>
        <taxon>Eukaryota</taxon>
        <taxon>Metazoa</taxon>
        <taxon>Ecdysozoa</taxon>
        <taxon>Arthropoda</taxon>
        <taxon>Hexapoda</taxon>
        <taxon>Insecta</taxon>
        <taxon>Pterygota</taxon>
        <taxon>Neoptera</taxon>
        <taxon>Endopterygota</taxon>
        <taxon>Coleoptera</taxon>
        <taxon>Polyphaga</taxon>
        <taxon>Elateriformia</taxon>
        <taxon>Buprestoidea</taxon>
        <taxon>Buprestidae</taxon>
        <taxon>Agrilinae</taxon>
        <taxon>Agrilus</taxon>
    </lineage>
</organism>
<dbReference type="Proteomes" id="UP000192223">
    <property type="component" value="Unplaced"/>
</dbReference>
<dbReference type="Pfam" id="PF12937">
    <property type="entry name" value="F-box-like"/>
    <property type="match status" value="1"/>
</dbReference>